<dbReference type="GO" id="GO:0046872">
    <property type="term" value="F:metal ion binding"/>
    <property type="evidence" value="ECO:0007669"/>
    <property type="project" value="UniProtKB-KW"/>
</dbReference>
<protein>
    <submittedName>
        <fullName evidence="6">Formimidoylglutamate deiminase</fullName>
        <ecNumber evidence="6">3.5.3.13</ecNumber>
    </submittedName>
</protein>
<dbReference type="InterPro" id="IPR051607">
    <property type="entry name" value="Metallo-dep_hydrolases"/>
</dbReference>
<sequence length="456" mass="48108">MRRLWLEQAFLPEGWASGVALDIDGSGRIAGLAANAPPADRETVPGCVLPGLPNLHSHGFQRAMSALAQRRRAAAEDFWSWRGVMYRTALALPPDDIAAVTAMAFMEMLERGFTAVAEFHYLHNDSAGAPYADPAELATRVIEAAAQTGIGLTLLPVLYSAAGPNRPPEPGQRRFITDLDGFLRLHAATAERLRALPGAVLGAAPHSLRAARAADVAALSGLLPEGPLHIHAAEQTGEVAEVEAALGARPVEFLLREAGVDARWCLIHATHMAAEETAGLARAGAVAGLCPITEADLGDGIFNGNTFIDAGGRFGVGTDSNVAIEAPAELRQLEWSQRLRDRRRLVLADPARDGGSTGAALYRAALAGGAQALAQPIGAIAPGCRADLVSLRRAGTDLAALSAETRLDHYIFAGGARLVDRVYVAGRCLVREGRHDARAAIESRFAAALRRLEDAL</sequence>
<gene>
    <name evidence="6" type="ordered locus">Acry_1745</name>
</gene>
<dbReference type="STRING" id="349163.Acry_1745"/>
<name>A5FZB7_ACICJ</name>
<proteinExistence type="predicted"/>
<organism evidence="6 7">
    <name type="scientific">Acidiphilium cryptum (strain JF-5)</name>
    <dbReference type="NCBI Taxonomy" id="349163"/>
    <lineage>
        <taxon>Bacteria</taxon>
        <taxon>Pseudomonadati</taxon>
        <taxon>Pseudomonadota</taxon>
        <taxon>Alphaproteobacteria</taxon>
        <taxon>Acetobacterales</taxon>
        <taxon>Acidocellaceae</taxon>
        <taxon>Acidiphilium</taxon>
    </lineage>
</organism>
<dbReference type="PANTHER" id="PTHR11271">
    <property type="entry name" value="GUANINE DEAMINASE"/>
    <property type="match status" value="1"/>
</dbReference>
<dbReference type="Gene3D" id="2.30.40.10">
    <property type="entry name" value="Urease, subunit C, domain 1"/>
    <property type="match status" value="1"/>
</dbReference>
<dbReference type="SUPFAM" id="SSF51556">
    <property type="entry name" value="Metallo-dependent hydrolases"/>
    <property type="match status" value="1"/>
</dbReference>
<keyword evidence="4" id="KW-0862">Zinc</keyword>
<evidence type="ECO:0000313" key="7">
    <source>
        <dbReference type="Proteomes" id="UP000000245"/>
    </source>
</evidence>
<dbReference type="InterPro" id="IPR011059">
    <property type="entry name" value="Metal-dep_hydrolase_composite"/>
</dbReference>
<keyword evidence="7" id="KW-1185">Reference proteome</keyword>
<dbReference type="KEGG" id="acr:Acry_1745"/>
<reference evidence="6 7" key="1">
    <citation type="submission" date="2007-05" db="EMBL/GenBank/DDBJ databases">
        <title>Complete sequence of chromosome of Acidiphilium cryptum JF-5.</title>
        <authorList>
            <consortium name="US DOE Joint Genome Institute"/>
            <person name="Copeland A."/>
            <person name="Lucas S."/>
            <person name="Lapidus A."/>
            <person name="Barry K."/>
            <person name="Detter J.C."/>
            <person name="Glavina del Rio T."/>
            <person name="Hammon N."/>
            <person name="Israni S."/>
            <person name="Dalin E."/>
            <person name="Tice H."/>
            <person name="Pitluck S."/>
            <person name="Sims D."/>
            <person name="Brettin T."/>
            <person name="Bruce D."/>
            <person name="Han C."/>
            <person name="Schmutz J."/>
            <person name="Larimer F."/>
            <person name="Land M."/>
            <person name="Hauser L."/>
            <person name="Kyrpides N."/>
            <person name="Kim E."/>
            <person name="Magnuson T."/>
            <person name="Richardson P."/>
        </authorList>
    </citation>
    <scope>NUCLEOTIDE SEQUENCE [LARGE SCALE GENOMIC DNA]</scope>
    <source>
        <strain evidence="6 7">JF-5</strain>
    </source>
</reference>
<dbReference type="NCBIfam" id="TIGR02022">
    <property type="entry name" value="hutF"/>
    <property type="match status" value="1"/>
</dbReference>
<evidence type="ECO:0000256" key="3">
    <source>
        <dbReference type="ARBA" id="ARBA00022801"/>
    </source>
</evidence>
<evidence type="ECO:0000256" key="2">
    <source>
        <dbReference type="ARBA" id="ARBA00022723"/>
    </source>
</evidence>
<dbReference type="Pfam" id="PF01979">
    <property type="entry name" value="Amidohydro_1"/>
    <property type="match status" value="1"/>
</dbReference>
<dbReference type="GO" id="GO:0005829">
    <property type="term" value="C:cytosol"/>
    <property type="evidence" value="ECO:0007669"/>
    <property type="project" value="TreeGrafter"/>
</dbReference>
<dbReference type="AlphaFoldDB" id="A5FZB7"/>
<dbReference type="SUPFAM" id="SSF51338">
    <property type="entry name" value="Composite domain of metallo-dependent hydrolases"/>
    <property type="match status" value="1"/>
</dbReference>
<dbReference type="PANTHER" id="PTHR11271:SF48">
    <property type="entry name" value="AMIDOHYDROLASE-RELATED DOMAIN-CONTAINING PROTEIN"/>
    <property type="match status" value="1"/>
</dbReference>
<evidence type="ECO:0000259" key="5">
    <source>
        <dbReference type="Pfam" id="PF01979"/>
    </source>
</evidence>
<dbReference type="HOGENOM" id="CLU_012358_3_0_5"/>
<feature type="domain" description="Amidohydrolase-related" evidence="5">
    <location>
        <begin position="48"/>
        <end position="427"/>
    </location>
</feature>
<evidence type="ECO:0000256" key="1">
    <source>
        <dbReference type="ARBA" id="ARBA00001947"/>
    </source>
</evidence>
<dbReference type="InterPro" id="IPR010252">
    <property type="entry name" value="HutF"/>
</dbReference>
<comment type="cofactor">
    <cofactor evidence="1">
        <name>Zn(2+)</name>
        <dbReference type="ChEBI" id="CHEBI:29105"/>
    </cofactor>
</comment>
<dbReference type="InterPro" id="IPR006680">
    <property type="entry name" value="Amidohydro-rel"/>
</dbReference>
<dbReference type="InterPro" id="IPR032466">
    <property type="entry name" value="Metal_Hydrolase"/>
</dbReference>
<dbReference type="NCBIfam" id="NF006681">
    <property type="entry name" value="PRK09229.1-2"/>
    <property type="match status" value="1"/>
</dbReference>
<dbReference type="EC" id="3.5.3.13" evidence="6"/>
<dbReference type="GO" id="GO:0019239">
    <property type="term" value="F:deaminase activity"/>
    <property type="evidence" value="ECO:0007669"/>
    <property type="project" value="TreeGrafter"/>
</dbReference>
<evidence type="ECO:0000313" key="6">
    <source>
        <dbReference type="EMBL" id="ABQ30949.1"/>
    </source>
</evidence>
<dbReference type="NCBIfam" id="NF006684">
    <property type="entry name" value="PRK09229.1-5"/>
    <property type="match status" value="1"/>
</dbReference>
<keyword evidence="2" id="KW-0479">Metal-binding</keyword>
<dbReference type="Gene3D" id="3.20.20.140">
    <property type="entry name" value="Metal-dependent hydrolases"/>
    <property type="match status" value="1"/>
</dbReference>
<accession>A5FZB7</accession>
<dbReference type="EMBL" id="CP000697">
    <property type="protein sequence ID" value="ABQ30949.1"/>
    <property type="molecule type" value="Genomic_DNA"/>
</dbReference>
<evidence type="ECO:0000256" key="4">
    <source>
        <dbReference type="ARBA" id="ARBA00022833"/>
    </source>
</evidence>
<dbReference type="Proteomes" id="UP000000245">
    <property type="component" value="Chromosome"/>
</dbReference>
<dbReference type="eggNOG" id="COG0402">
    <property type="taxonomic scope" value="Bacteria"/>
</dbReference>
<dbReference type="GO" id="GO:0050416">
    <property type="term" value="F:formimidoylglutamate deiminase activity"/>
    <property type="evidence" value="ECO:0007669"/>
    <property type="project" value="UniProtKB-EC"/>
</dbReference>
<keyword evidence="3 6" id="KW-0378">Hydrolase</keyword>
<dbReference type="RefSeq" id="WP_011942460.1">
    <property type="nucleotide sequence ID" value="NC_009484.1"/>
</dbReference>